<comment type="similarity">
    <text evidence="2">Belongs to the OmpP1/FadL family.</text>
</comment>
<evidence type="ECO:0000313" key="9">
    <source>
        <dbReference type="EMBL" id="SEM86138.1"/>
    </source>
</evidence>
<keyword evidence="7" id="KW-0998">Cell outer membrane</keyword>
<evidence type="ECO:0000256" key="7">
    <source>
        <dbReference type="ARBA" id="ARBA00023237"/>
    </source>
</evidence>
<evidence type="ECO:0000256" key="8">
    <source>
        <dbReference type="SAM" id="SignalP"/>
    </source>
</evidence>
<dbReference type="Pfam" id="PF03349">
    <property type="entry name" value="Toluene_X"/>
    <property type="match status" value="1"/>
</dbReference>
<protein>
    <submittedName>
        <fullName evidence="9">Long-chain fatty acid transport protein</fullName>
    </submittedName>
</protein>
<dbReference type="OrthoDB" id="6679728at2"/>
<dbReference type="GO" id="GO:0009279">
    <property type="term" value="C:cell outer membrane"/>
    <property type="evidence" value="ECO:0007669"/>
    <property type="project" value="UniProtKB-SubCell"/>
</dbReference>
<dbReference type="InterPro" id="IPR005017">
    <property type="entry name" value="OMPP1/FadL/TodX"/>
</dbReference>
<keyword evidence="4" id="KW-0812">Transmembrane</keyword>
<keyword evidence="3" id="KW-1134">Transmembrane beta strand</keyword>
<evidence type="ECO:0000256" key="5">
    <source>
        <dbReference type="ARBA" id="ARBA00022729"/>
    </source>
</evidence>
<evidence type="ECO:0000256" key="4">
    <source>
        <dbReference type="ARBA" id="ARBA00022692"/>
    </source>
</evidence>
<keyword evidence="6" id="KW-0472">Membrane</keyword>
<dbReference type="Gene3D" id="2.40.160.60">
    <property type="entry name" value="Outer membrane protein transport protein (OMPP1/FadL/TodX)"/>
    <property type="match status" value="1"/>
</dbReference>
<gene>
    <name evidence="9" type="ORF">SAMN04488011_101720</name>
</gene>
<dbReference type="Proteomes" id="UP000199372">
    <property type="component" value="Unassembled WGS sequence"/>
</dbReference>
<keyword evidence="5 8" id="KW-0732">Signal</keyword>
<dbReference type="GO" id="GO:0015483">
    <property type="term" value="F:long-chain fatty acid transporting porin activity"/>
    <property type="evidence" value="ECO:0007669"/>
    <property type="project" value="TreeGrafter"/>
</dbReference>
<evidence type="ECO:0000313" key="10">
    <source>
        <dbReference type="Proteomes" id="UP000199372"/>
    </source>
</evidence>
<evidence type="ECO:0000256" key="1">
    <source>
        <dbReference type="ARBA" id="ARBA00004571"/>
    </source>
</evidence>
<accession>A0A1H8BVU4</accession>
<name>A0A1H8BVU4_9RHOB</name>
<dbReference type="PANTHER" id="PTHR35093:SF8">
    <property type="entry name" value="OUTER MEMBRANE PROTEIN NMB0088-RELATED"/>
    <property type="match status" value="1"/>
</dbReference>
<proteinExistence type="inferred from homology"/>
<comment type="subcellular location">
    <subcellularLocation>
        <location evidence="1">Cell outer membrane</location>
        <topology evidence="1">Multi-pass membrane protein</topology>
    </subcellularLocation>
</comment>
<sequence>MKKLFGTVAVLALAPAMAGALGLDRSGQPVTLLFEDGNYAELSFGRVFPSVDGNGNPLLGGGTFDDVGDDYSQLGAGVKLQLSEQLSFALTAGQPYGVDIAYPGSNLTALGGTAATLDSSELMALARYEFSENISVHGGLRYVRLGDGNVTLSGNAYGAPAAANPLAVAPAPALNGYNVQFGQDSDIGLAIGAAYERPEIALRIAMTYFTKTDHDLPTVENVTALGLNPTGAPSAPTQVQTPEAINLDFQTGLNQQTLLFGQIRYAWYDDVKVTPAAFGVRSNNSSLTSIDDAYSVSVGIGRQLTDRLSGSVTLGYERQSGDFGSPLAPTDGQKSIGLGLSYDVNEQFTIAGGVRYVDIGDATPSTGVCDVAGGGSGCASFSDNSAVAFGFRVGYSF</sequence>
<evidence type="ECO:0000256" key="2">
    <source>
        <dbReference type="ARBA" id="ARBA00008163"/>
    </source>
</evidence>
<organism evidence="9 10">
    <name type="scientific">Palleronia pelagia</name>
    <dbReference type="NCBI Taxonomy" id="387096"/>
    <lineage>
        <taxon>Bacteria</taxon>
        <taxon>Pseudomonadati</taxon>
        <taxon>Pseudomonadota</taxon>
        <taxon>Alphaproteobacteria</taxon>
        <taxon>Rhodobacterales</taxon>
        <taxon>Roseobacteraceae</taxon>
        <taxon>Palleronia</taxon>
    </lineage>
</organism>
<dbReference type="RefSeq" id="WP_091844254.1">
    <property type="nucleotide sequence ID" value="NZ_FOCM01000001.1"/>
</dbReference>
<evidence type="ECO:0000256" key="3">
    <source>
        <dbReference type="ARBA" id="ARBA00022452"/>
    </source>
</evidence>
<evidence type="ECO:0000256" key="6">
    <source>
        <dbReference type="ARBA" id="ARBA00023136"/>
    </source>
</evidence>
<dbReference type="AlphaFoldDB" id="A0A1H8BVU4"/>
<keyword evidence="10" id="KW-1185">Reference proteome</keyword>
<dbReference type="SUPFAM" id="SSF56935">
    <property type="entry name" value="Porins"/>
    <property type="match status" value="1"/>
</dbReference>
<feature type="chain" id="PRO_5011674651" evidence="8">
    <location>
        <begin position="19"/>
        <end position="397"/>
    </location>
</feature>
<reference evidence="10" key="1">
    <citation type="submission" date="2016-10" db="EMBL/GenBank/DDBJ databases">
        <authorList>
            <person name="Varghese N."/>
            <person name="Submissions S."/>
        </authorList>
    </citation>
    <scope>NUCLEOTIDE SEQUENCE [LARGE SCALE GENOMIC DNA]</scope>
    <source>
        <strain evidence="10">DSM 26893</strain>
    </source>
</reference>
<dbReference type="PANTHER" id="PTHR35093">
    <property type="entry name" value="OUTER MEMBRANE PROTEIN NMB0088-RELATED"/>
    <property type="match status" value="1"/>
</dbReference>
<feature type="signal peptide" evidence="8">
    <location>
        <begin position="1"/>
        <end position="18"/>
    </location>
</feature>
<dbReference type="EMBL" id="FOCM01000001">
    <property type="protein sequence ID" value="SEM86138.1"/>
    <property type="molecule type" value="Genomic_DNA"/>
</dbReference>